<organism evidence="2">
    <name type="scientific">Ascaris suum</name>
    <name type="common">Pig roundworm</name>
    <name type="synonym">Ascaris lumbricoides</name>
    <dbReference type="NCBI Taxonomy" id="6253"/>
    <lineage>
        <taxon>Eukaryota</taxon>
        <taxon>Metazoa</taxon>
        <taxon>Ecdysozoa</taxon>
        <taxon>Nematoda</taxon>
        <taxon>Chromadorea</taxon>
        <taxon>Rhabditida</taxon>
        <taxon>Spirurina</taxon>
        <taxon>Ascaridomorpha</taxon>
        <taxon>Ascaridoidea</taxon>
        <taxon>Ascarididae</taxon>
        <taxon>Ascaris</taxon>
    </lineage>
</organism>
<evidence type="ECO:0000313" key="2">
    <source>
        <dbReference type="EMBL" id="AUX13157.1"/>
    </source>
</evidence>
<feature type="signal peptide" evidence="1">
    <location>
        <begin position="1"/>
        <end position="21"/>
    </location>
</feature>
<name>A0A2L0E706_ASCSU</name>
<protein>
    <submittedName>
        <fullName evidence="2">AFP-16</fullName>
    </submittedName>
</protein>
<feature type="chain" id="PRO_5014927671" evidence="1">
    <location>
        <begin position="22"/>
        <end position="131"/>
    </location>
</feature>
<proteinExistence type="evidence at transcript level"/>
<dbReference type="AlphaFoldDB" id="A0A2L0E706"/>
<dbReference type="EMBL" id="MF737441">
    <property type="protein sequence ID" value="AUX13157.1"/>
    <property type="molecule type" value="mRNA"/>
</dbReference>
<evidence type="ECO:0000256" key="1">
    <source>
        <dbReference type="SAM" id="SignalP"/>
    </source>
</evidence>
<gene>
    <name evidence="2" type="primary">afp-16</name>
</gene>
<accession>A0A2L0E706</accession>
<reference evidence="2" key="1">
    <citation type="submission" date="2017-08" db="EMBL/GenBank/DDBJ databases">
        <title>Different Neuropeptides are Expressed in Two Sub-Classes of GABAergic RME Nerve Ring Motorneurons in Ascaris suum.</title>
        <authorList>
            <person name="Konop C.J."/>
            <person name="Knickelbine J.J."/>
            <person name="Viola I.R."/>
            <person name="Rogers C.B."/>
            <person name="Messinger L.A."/>
            <person name="Vestling M.M."/>
            <person name="Stretton A.O.W."/>
        </authorList>
    </citation>
    <scope>NUCLEOTIDE SEQUENCE</scope>
</reference>
<keyword evidence="1" id="KW-0732">Signal</keyword>
<sequence>MMITSSFVAVLVLIIAVHVCAQEEEEDGVLPERFVRSFPNNYLASDLALRFGKRSWEMNGSSKRRIGINEKRRIDINDLALRFGKRSSYSFDPSNLNLRFGKRSFGGMLEGFDEKRTFVIPTDLALRFGKK</sequence>